<dbReference type="Proteomes" id="UP000770717">
    <property type="component" value="Unassembled WGS sequence"/>
</dbReference>
<dbReference type="AlphaFoldDB" id="A0A8J6BIK7"/>
<keyword evidence="10" id="KW-1185">Reference proteome</keyword>
<name>A0A8J6BIK7_ELECQ</name>
<keyword evidence="3" id="KW-0520">NAD</keyword>
<dbReference type="EMBL" id="WNTK01004785">
    <property type="protein sequence ID" value="KAG9464255.1"/>
    <property type="molecule type" value="Genomic_DNA"/>
</dbReference>
<protein>
    <recommendedName>
        <fullName evidence="4">Aldehyde dehydrogenase</fullName>
    </recommendedName>
</protein>
<dbReference type="InterPro" id="IPR016160">
    <property type="entry name" value="Ald_DH_CS_CYS"/>
</dbReference>
<sequence length="468" mass="52404">MAYEETVNRLRSSFREGKTRPLQFRISQLKALNKFVEENKEQILESLKKDMKKPLFEVELSEFSLLKSEINLALNNLTTWTADEHVSKNLVTALDSAFIRKEPFGVVLIISPWNYPVNLSLIPLVGAIAAGNCAVLKPSEMSQNTEKLLADGLSRYLDKDCFAVVLAGVEGTTRLLENKFDYIFFTGSPNVGRIIMMAAAKHLTPVTLELGGKNPCYVHDECDIKNAARRIAWARYFNAGQICLAPDYVLCSDHIKEKLLSELQSSIHEFYGEDPKQSPDFARIISVQHFKRVSALLACGKIVTGGQTDESEKYIAPTILVDVKESDPVMQEEIFGPILPILTVSGFDEAINFINDREKPLAAYVFSSNSQIVHQFLDRTSSGGFCANDGFMHNIIPSLPFGGVGHSGMGMYRGKFSFDTFSHSRACLLRSDGREKLNEMRYPPYNESRLGFLQYAMETKRKSSCAVM</sequence>
<dbReference type="GO" id="GO:0005737">
    <property type="term" value="C:cytoplasm"/>
    <property type="evidence" value="ECO:0007669"/>
    <property type="project" value="TreeGrafter"/>
</dbReference>
<keyword evidence="2 4" id="KW-0560">Oxidoreductase</keyword>
<dbReference type="InterPro" id="IPR016163">
    <property type="entry name" value="Ald_DH_C"/>
</dbReference>
<evidence type="ECO:0000256" key="7">
    <source>
        <dbReference type="RuleBase" id="RU003345"/>
    </source>
</evidence>
<organism evidence="9 10">
    <name type="scientific">Eleutherodactylus coqui</name>
    <name type="common">Puerto Rican coqui</name>
    <dbReference type="NCBI Taxonomy" id="57060"/>
    <lineage>
        <taxon>Eukaryota</taxon>
        <taxon>Metazoa</taxon>
        <taxon>Chordata</taxon>
        <taxon>Craniata</taxon>
        <taxon>Vertebrata</taxon>
        <taxon>Euteleostomi</taxon>
        <taxon>Amphibia</taxon>
        <taxon>Batrachia</taxon>
        <taxon>Anura</taxon>
        <taxon>Neobatrachia</taxon>
        <taxon>Hyloidea</taxon>
        <taxon>Eleutherodactylidae</taxon>
        <taxon>Eleutherodactylinae</taxon>
        <taxon>Eleutherodactylus</taxon>
        <taxon>Eleutherodactylus</taxon>
    </lineage>
</organism>
<dbReference type="FunFam" id="3.40.605.10:FF:000004">
    <property type="entry name" value="Aldehyde dehydrogenase"/>
    <property type="match status" value="1"/>
</dbReference>
<accession>A0A8J6BIK7</accession>
<reference evidence="9" key="1">
    <citation type="thesis" date="2020" institute="ProQuest LLC" country="789 East Eisenhower Parkway, Ann Arbor, MI, USA">
        <title>Comparative Genomics and Chromosome Evolution.</title>
        <authorList>
            <person name="Mudd A.B."/>
        </authorList>
    </citation>
    <scope>NUCLEOTIDE SEQUENCE</scope>
    <source>
        <strain evidence="9">HN-11 Male</strain>
        <tissue evidence="9">Kidney and liver</tissue>
    </source>
</reference>
<dbReference type="PIRSF" id="PIRSF036492">
    <property type="entry name" value="ALDH"/>
    <property type="match status" value="1"/>
</dbReference>
<dbReference type="SUPFAM" id="SSF53720">
    <property type="entry name" value="ALDH-like"/>
    <property type="match status" value="1"/>
</dbReference>
<evidence type="ECO:0000313" key="9">
    <source>
        <dbReference type="EMBL" id="KAG9464255.1"/>
    </source>
</evidence>
<dbReference type="OrthoDB" id="440325at2759"/>
<feature type="active site" evidence="5 6">
    <location>
        <position position="209"/>
    </location>
</feature>
<dbReference type="FunFam" id="3.40.309.10:FF:000003">
    <property type="entry name" value="Aldehyde dehydrogenase"/>
    <property type="match status" value="1"/>
</dbReference>
<dbReference type="CDD" id="cd07132">
    <property type="entry name" value="ALDH_F3AB"/>
    <property type="match status" value="1"/>
</dbReference>
<dbReference type="PROSITE" id="PS00070">
    <property type="entry name" value="ALDEHYDE_DEHYDR_CYS"/>
    <property type="match status" value="1"/>
</dbReference>
<evidence type="ECO:0000313" key="10">
    <source>
        <dbReference type="Proteomes" id="UP000770717"/>
    </source>
</evidence>
<dbReference type="GO" id="GO:0004028">
    <property type="term" value="F:3-chloroallyl aldehyde dehydrogenase activity"/>
    <property type="evidence" value="ECO:0007669"/>
    <property type="project" value="TreeGrafter"/>
</dbReference>
<dbReference type="Gene3D" id="3.40.309.10">
    <property type="entry name" value="Aldehyde Dehydrogenase, Chain A, domain 2"/>
    <property type="match status" value="1"/>
</dbReference>
<dbReference type="PANTHER" id="PTHR43570">
    <property type="entry name" value="ALDEHYDE DEHYDROGENASE"/>
    <property type="match status" value="1"/>
</dbReference>
<dbReference type="InterPro" id="IPR029510">
    <property type="entry name" value="Ald_DH_CS_GLU"/>
</dbReference>
<dbReference type="InterPro" id="IPR012394">
    <property type="entry name" value="Aldehyde_DH_NAD(P)"/>
</dbReference>
<dbReference type="Pfam" id="PF00171">
    <property type="entry name" value="Aldedh"/>
    <property type="match status" value="1"/>
</dbReference>
<dbReference type="GO" id="GO:0004029">
    <property type="term" value="F:aldehyde dehydrogenase (NAD+) activity"/>
    <property type="evidence" value="ECO:0007669"/>
    <property type="project" value="TreeGrafter"/>
</dbReference>
<dbReference type="InterPro" id="IPR016162">
    <property type="entry name" value="Ald_DH_N"/>
</dbReference>
<gene>
    <name evidence="9" type="ORF">GDO78_020243</name>
</gene>
<feature type="active site" evidence="5">
    <location>
        <position position="243"/>
    </location>
</feature>
<evidence type="ECO:0000256" key="3">
    <source>
        <dbReference type="ARBA" id="ARBA00023027"/>
    </source>
</evidence>
<comment type="caution">
    <text evidence="9">The sequence shown here is derived from an EMBL/GenBank/DDBJ whole genome shotgun (WGS) entry which is preliminary data.</text>
</comment>
<feature type="domain" description="Aldehyde dehydrogenase" evidence="8">
    <location>
        <begin position="4"/>
        <end position="424"/>
    </location>
</feature>
<dbReference type="PANTHER" id="PTHR43570:SF2">
    <property type="entry name" value="ALDEHYDE DEHYDROGENASE FAMILY 3 MEMBER B1"/>
    <property type="match status" value="1"/>
</dbReference>
<dbReference type="InterPro" id="IPR016161">
    <property type="entry name" value="Ald_DH/histidinol_DH"/>
</dbReference>
<comment type="similarity">
    <text evidence="1 4 7">Belongs to the aldehyde dehydrogenase family.</text>
</comment>
<proteinExistence type="inferred from homology"/>
<evidence type="ECO:0000256" key="6">
    <source>
        <dbReference type="PROSITE-ProRule" id="PRU10007"/>
    </source>
</evidence>
<evidence type="ECO:0000256" key="1">
    <source>
        <dbReference type="ARBA" id="ARBA00009986"/>
    </source>
</evidence>
<evidence type="ECO:0000256" key="5">
    <source>
        <dbReference type="PIRSR" id="PIRSR036492-1"/>
    </source>
</evidence>
<dbReference type="GO" id="GO:0006081">
    <property type="term" value="P:aldehyde metabolic process"/>
    <property type="evidence" value="ECO:0007669"/>
    <property type="project" value="InterPro"/>
</dbReference>
<evidence type="ECO:0000256" key="2">
    <source>
        <dbReference type="ARBA" id="ARBA00023002"/>
    </source>
</evidence>
<dbReference type="Gene3D" id="3.40.605.10">
    <property type="entry name" value="Aldehyde Dehydrogenase, Chain A, domain 1"/>
    <property type="match status" value="1"/>
</dbReference>
<dbReference type="PROSITE" id="PS00687">
    <property type="entry name" value="ALDEHYDE_DEHYDR_GLU"/>
    <property type="match status" value="1"/>
</dbReference>
<evidence type="ECO:0000256" key="4">
    <source>
        <dbReference type="PIRNR" id="PIRNR036492"/>
    </source>
</evidence>
<dbReference type="InterPro" id="IPR015590">
    <property type="entry name" value="Aldehyde_DH_dom"/>
</dbReference>
<evidence type="ECO:0000259" key="8">
    <source>
        <dbReference type="Pfam" id="PF00171"/>
    </source>
</evidence>